<protein>
    <submittedName>
        <fullName evidence="2">Glycosyltransferase family 4 protein</fullName>
        <ecNumber evidence="2">2.4.-.-</ecNumber>
    </submittedName>
</protein>
<dbReference type="PANTHER" id="PTHR46656">
    <property type="entry name" value="PUTATIVE-RELATED"/>
    <property type="match status" value="1"/>
</dbReference>
<feature type="domain" description="Glycosyl transferase family 1" evidence="1">
    <location>
        <begin position="168"/>
        <end position="282"/>
    </location>
</feature>
<dbReference type="InterPro" id="IPR001296">
    <property type="entry name" value="Glyco_trans_1"/>
</dbReference>
<dbReference type="SUPFAM" id="SSF53756">
    <property type="entry name" value="UDP-Glycosyltransferase/glycogen phosphorylase"/>
    <property type="match status" value="1"/>
</dbReference>
<dbReference type="Proteomes" id="UP001595752">
    <property type="component" value="Unassembled WGS sequence"/>
</dbReference>
<comment type="caution">
    <text evidence="2">The sequence shown here is derived from an EMBL/GenBank/DDBJ whole genome shotgun (WGS) entry which is preliminary data.</text>
</comment>
<keyword evidence="2" id="KW-0808">Transferase</keyword>
<name>A0ABV8B8X2_9BACI</name>
<gene>
    <name evidence="2" type="ORF">ACFOU2_25205</name>
</gene>
<dbReference type="Pfam" id="PF00534">
    <property type="entry name" value="Glycos_transf_1"/>
    <property type="match status" value="1"/>
</dbReference>
<dbReference type="PANTHER" id="PTHR46656:SF3">
    <property type="entry name" value="PUTATIVE-RELATED"/>
    <property type="match status" value="1"/>
</dbReference>
<organism evidence="2 3">
    <name type="scientific">Bacillus songklensis</name>
    <dbReference type="NCBI Taxonomy" id="1069116"/>
    <lineage>
        <taxon>Bacteria</taxon>
        <taxon>Bacillati</taxon>
        <taxon>Bacillota</taxon>
        <taxon>Bacilli</taxon>
        <taxon>Bacillales</taxon>
        <taxon>Bacillaceae</taxon>
        <taxon>Bacillus</taxon>
    </lineage>
</organism>
<accession>A0ABV8B8X2</accession>
<dbReference type="EMBL" id="JBHRZT010000073">
    <property type="protein sequence ID" value="MFC3886613.1"/>
    <property type="molecule type" value="Genomic_DNA"/>
</dbReference>
<dbReference type="RefSeq" id="WP_377919029.1">
    <property type="nucleotide sequence ID" value="NZ_JBHRZT010000073.1"/>
</dbReference>
<proteinExistence type="predicted"/>
<dbReference type="EC" id="2.4.-.-" evidence="2"/>
<dbReference type="CDD" id="cd03801">
    <property type="entry name" value="GT4_PimA-like"/>
    <property type="match status" value="1"/>
</dbReference>
<keyword evidence="3" id="KW-1185">Reference proteome</keyword>
<evidence type="ECO:0000313" key="2">
    <source>
        <dbReference type="EMBL" id="MFC3886613.1"/>
    </source>
</evidence>
<dbReference type="GO" id="GO:0016757">
    <property type="term" value="F:glycosyltransferase activity"/>
    <property type="evidence" value="ECO:0007669"/>
    <property type="project" value="UniProtKB-KW"/>
</dbReference>
<keyword evidence="2" id="KW-0328">Glycosyltransferase</keyword>
<dbReference type="Gene3D" id="3.40.50.2000">
    <property type="entry name" value="Glycogen Phosphorylase B"/>
    <property type="match status" value="1"/>
</dbReference>
<evidence type="ECO:0000259" key="1">
    <source>
        <dbReference type="Pfam" id="PF00534"/>
    </source>
</evidence>
<evidence type="ECO:0000313" key="3">
    <source>
        <dbReference type="Proteomes" id="UP001595752"/>
    </source>
</evidence>
<reference evidence="3" key="1">
    <citation type="journal article" date="2019" name="Int. J. Syst. Evol. Microbiol.">
        <title>The Global Catalogue of Microorganisms (GCM) 10K type strain sequencing project: providing services to taxonomists for standard genome sequencing and annotation.</title>
        <authorList>
            <consortium name="The Broad Institute Genomics Platform"/>
            <consortium name="The Broad Institute Genome Sequencing Center for Infectious Disease"/>
            <person name="Wu L."/>
            <person name="Ma J."/>
        </authorList>
    </citation>
    <scope>NUCLEOTIDE SEQUENCE [LARGE SCALE GENOMIC DNA]</scope>
    <source>
        <strain evidence="3">CCUG 61889</strain>
    </source>
</reference>
<sequence length="366" mass="41825">MNLIGCIRTETGIGESCRIAANTLNTARIPFGIMNFKMNKVTKNKDYSWIEKEMEIPIYNTNIFHVNASHMSAAYKHFGKDLFHGRYNIGYWAWELQEFPDKWSESFELVDEVWVPSTFVQEAISKKSPVPVIKIPHSIEVMVPRKIKRNHFNLPRERFLFLSMYDVLSLQERKNPKAVVKAFKKAFAKNNPFVGLVLKVNNGQKNPKEIESLKKEIEGYRNIFIINEVLNRSEINGLLNSIDCFVSLHRAEGFGLGLAEAMYLGKPVIATNWSGNTDFITNCNSLLVNYKLIKIGKDYGPYNCDQIWADPDVNHAAYYMVEISSNRKLGEVIGLEGQKTIRNHFSPAEVGQLAKKRLTNLGLIKD</sequence>